<dbReference type="STRING" id="1732.SAMN02910417_00336"/>
<sequence>MKNQTEKRIYQIENFSFYYPECETPAIAELSMNIKEGAFHVLCGPSGCGKSTLLRQLKPTIKPHGTAKGIIRYDGAPIGELGARRESSEIGYVLQNPDNQIVTDKVWHELAFGLESLGYDTQTIRLRVAEMASYFGIESWFRKDVSELSGGQKQLLNLASIMAMHPKVLILDEPTAQLDPIAASDFLETVRKLNRDLGTTIIITEHRLQDIIPYADRVFVMEEGKILCQGSPRDVGSSLKKQHSGSFLAMPIPMQIYSEVDNVLECPLTVNEGRAWLDALLDGCENAKMVVQDEKEDKKTDPIIEVKDVWFRYEKDGPDVVKNLNLTVNRGEFYAILGGNGTGKSTTLSLISHLRTPYRGKILIEGRNIRKYSEMELYRGLMGVLPQSPQAMFLKKTVKEDLYAMLGGQRENAKEYDLPMEKSKAIEGIASLTRLTPLYHRHPYDLSGGEQQRLALAKVLLLRPKILLLDEPTKGLDAEYKKFLGELLGKLVSKGITILMVSHDMEFVAEYADRVGLFFEGNLVTQRKTAQFFAGNNFYTTAANRMARHVFPEAVTGKDVIACLKKNS</sequence>
<comment type="similarity">
    <text evidence="2">Belongs to the ABC transporter superfamily.</text>
</comment>
<evidence type="ECO:0000256" key="4">
    <source>
        <dbReference type="ARBA" id="ARBA00022475"/>
    </source>
</evidence>
<dbReference type="InterPro" id="IPR050095">
    <property type="entry name" value="ECF_ABC_transporter_ATP-bd"/>
</dbReference>
<dbReference type="OrthoDB" id="501320at2"/>
<evidence type="ECO:0000256" key="1">
    <source>
        <dbReference type="ARBA" id="ARBA00004202"/>
    </source>
</evidence>
<keyword evidence="4" id="KW-1003">Cell membrane</keyword>
<dbReference type="GO" id="GO:0043190">
    <property type="term" value="C:ATP-binding cassette (ABC) transporter complex"/>
    <property type="evidence" value="ECO:0007669"/>
    <property type="project" value="TreeGrafter"/>
</dbReference>
<evidence type="ECO:0000256" key="6">
    <source>
        <dbReference type="ARBA" id="ARBA00022741"/>
    </source>
</evidence>
<dbReference type="Pfam" id="PF00005">
    <property type="entry name" value="ABC_tran"/>
    <property type="match status" value="2"/>
</dbReference>
<comment type="function">
    <text evidence="10">Probably part of an ABC transporter complex. Responsible for energy coupling to the transport system.</text>
</comment>
<evidence type="ECO:0000256" key="5">
    <source>
        <dbReference type="ARBA" id="ARBA00022737"/>
    </source>
</evidence>
<keyword evidence="7 12" id="KW-0067">ATP-binding</keyword>
<dbReference type="InterPro" id="IPR015856">
    <property type="entry name" value="ABC_transpr_CbiO/EcfA_su"/>
</dbReference>
<dbReference type="InterPro" id="IPR003439">
    <property type="entry name" value="ABC_transporter-like_ATP-bd"/>
</dbReference>
<evidence type="ECO:0000256" key="10">
    <source>
        <dbReference type="ARBA" id="ARBA00025157"/>
    </source>
</evidence>
<evidence type="ECO:0000256" key="8">
    <source>
        <dbReference type="ARBA" id="ARBA00022967"/>
    </source>
</evidence>
<dbReference type="GO" id="GO:0016887">
    <property type="term" value="F:ATP hydrolysis activity"/>
    <property type="evidence" value="ECO:0007669"/>
    <property type="project" value="InterPro"/>
</dbReference>
<keyword evidence="5" id="KW-0677">Repeat</keyword>
<dbReference type="SUPFAM" id="SSF52540">
    <property type="entry name" value="P-loop containing nucleoside triphosphate hydrolases"/>
    <property type="match status" value="2"/>
</dbReference>
<evidence type="ECO:0000313" key="12">
    <source>
        <dbReference type="EMBL" id="SDB05280.1"/>
    </source>
</evidence>
<name>A0A1G6AAF0_EUBOX</name>
<dbReference type="PANTHER" id="PTHR43553:SF23">
    <property type="entry name" value="ABC TRANSPORTER ATP-BINDING COMPONENT"/>
    <property type="match status" value="1"/>
</dbReference>
<dbReference type="RefSeq" id="WP_090171578.1">
    <property type="nucleotide sequence ID" value="NZ_FMXR01000005.1"/>
</dbReference>
<dbReference type="PROSITE" id="PS00211">
    <property type="entry name" value="ABC_TRANSPORTER_1"/>
    <property type="match status" value="2"/>
</dbReference>
<gene>
    <name evidence="12" type="ORF">SAMN02910417_00336</name>
</gene>
<feature type="domain" description="ABC transporter" evidence="11">
    <location>
        <begin position="10"/>
        <end position="248"/>
    </location>
</feature>
<dbReference type="PANTHER" id="PTHR43553">
    <property type="entry name" value="HEAVY METAL TRANSPORTER"/>
    <property type="match status" value="1"/>
</dbReference>
<dbReference type="AlphaFoldDB" id="A0A1G6AAF0"/>
<feature type="domain" description="ABC transporter" evidence="11">
    <location>
        <begin position="304"/>
        <end position="545"/>
    </location>
</feature>
<keyword evidence="6" id="KW-0547">Nucleotide-binding</keyword>
<keyword evidence="3" id="KW-0813">Transport</keyword>
<dbReference type="Proteomes" id="UP000199228">
    <property type="component" value="Unassembled WGS sequence"/>
</dbReference>
<dbReference type="Gene3D" id="3.40.50.300">
    <property type="entry name" value="P-loop containing nucleotide triphosphate hydrolases"/>
    <property type="match status" value="2"/>
</dbReference>
<dbReference type="PROSITE" id="PS50893">
    <property type="entry name" value="ABC_TRANSPORTER_2"/>
    <property type="match status" value="2"/>
</dbReference>
<reference evidence="12 13" key="1">
    <citation type="submission" date="2016-10" db="EMBL/GenBank/DDBJ databases">
        <authorList>
            <person name="de Groot N.N."/>
        </authorList>
    </citation>
    <scope>NUCLEOTIDE SEQUENCE [LARGE SCALE GENOMIC DNA]</scope>
    <source>
        <strain evidence="12 13">DSM 3217</strain>
    </source>
</reference>
<protein>
    <submittedName>
        <fullName evidence="12">Energy-coupling factor transport system ATP-binding protein</fullName>
    </submittedName>
</protein>
<dbReference type="InterPro" id="IPR003593">
    <property type="entry name" value="AAA+_ATPase"/>
</dbReference>
<evidence type="ECO:0000256" key="7">
    <source>
        <dbReference type="ARBA" id="ARBA00022840"/>
    </source>
</evidence>
<dbReference type="GO" id="GO:0005524">
    <property type="term" value="F:ATP binding"/>
    <property type="evidence" value="ECO:0007669"/>
    <property type="project" value="UniProtKB-KW"/>
</dbReference>
<keyword evidence="13" id="KW-1185">Reference proteome</keyword>
<organism evidence="12 13">
    <name type="scientific">Eubacterium oxidoreducens</name>
    <dbReference type="NCBI Taxonomy" id="1732"/>
    <lineage>
        <taxon>Bacteria</taxon>
        <taxon>Bacillati</taxon>
        <taxon>Bacillota</taxon>
        <taxon>Clostridia</taxon>
        <taxon>Eubacteriales</taxon>
        <taxon>Eubacteriaceae</taxon>
        <taxon>Eubacterium</taxon>
    </lineage>
</organism>
<keyword evidence="9" id="KW-0472">Membrane</keyword>
<dbReference type="SMART" id="SM00382">
    <property type="entry name" value="AAA"/>
    <property type="match status" value="2"/>
</dbReference>
<evidence type="ECO:0000313" key="13">
    <source>
        <dbReference type="Proteomes" id="UP000199228"/>
    </source>
</evidence>
<dbReference type="InterPro" id="IPR017871">
    <property type="entry name" value="ABC_transporter-like_CS"/>
</dbReference>
<evidence type="ECO:0000256" key="9">
    <source>
        <dbReference type="ARBA" id="ARBA00023136"/>
    </source>
</evidence>
<dbReference type="InterPro" id="IPR027417">
    <property type="entry name" value="P-loop_NTPase"/>
</dbReference>
<comment type="subcellular location">
    <subcellularLocation>
        <location evidence="1">Cell membrane</location>
        <topology evidence="1">Peripheral membrane protein</topology>
    </subcellularLocation>
</comment>
<accession>A0A1G6AAF0</accession>
<dbReference type="CDD" id="cd03225">
    <property type="entry name" value="ABC_cobalt_CbiO_domain1"/>
    <property type="match status" value="2"/>
</dbReference>
<proteinExistence type="inferred from homology"/>
<evidence type="ECO:0000256" key="3">
    <source>
        <dbReference type="ARBA" id="ARBA00022448"/>
    </source>
</evidence>
<evidence type="ECO:0000259" key="11">
    <source>
        <dbReference type="PROSITE" id="PS50893"/>
    </source>
</evidence>
<keyword evidence="8" id="KW-1278">Translocase</keyword>
<dbReference type="GO" id="GO:0042626">
    <property type="term" value="F:ATPase-coupled transmembrane transporter activity"/>
    <property type="evidence" value="ECO:0007669"/>
    <property type="project" value="TreeGrafter"/>
</dbReference>
<evidence type="ECO:0000256" key="2">
    <source>
        <dbReference type="ARBA" id="ARBA00005417"/>
    </source>
</evidence>
<dbReference type="EMBL" id="FMXR01000005">
    <property type="protein sequence ID" value="SDB05280.1"/>
    <property type="molecule type" value="Genomic_DNA"/>
</dbReference>